<dbReference type="InterPro" id="IPR052021">
    <property type="entry name" value="Type-I_RS_S_subunit"/>
</dbReference>
<evidence type="ECO:0000256" key="3">
    <source>
        <dbReference type="ARBA" id="ARBA00023125"/>
    </source>
</evidence>
<dbReference type="PANTHER" id="PTHR30408">
    <property type="entry name" value="TYPE-1 RESTRICTION ENZYME ECOKI SPECIFICITY PROTEIN"/>
    <property type="match status" value="1"/>
</dbReference>
<protein>
    <submittedName>
        <fullName evidence="5">Restriction endonuclease</fullName>
    </submittedName>
</protein>
<feature type="domain" description="Type I restriction modification DNA specificity" evidence="4">
    <location>
        <begin position="291"/>
        <end position="400"/>
    </location>
</feature>
<dbReference type="Pfam" id="PF01420">
    <property type="entry name" value="Methylase_S"/>
    <property type="match status" value="2"/>
</dbReference>
<keyword evidence="5" id="KW-0540">Nuclease</keyword>
<dbReference type="PANTHER" id="PTHR30408:SF12">
    <property type="entry name" value="TYPE I RESTRICTION ENZYME MJAVIII SPECIFICITY SUBUNIT"/>
    <property type="match status" value="1"/>
</dbReference>
<keyword evidence="5" id="KW-0378">Hydrolase</keyword>
<feature type="domain" description="Type I restriction modification DNA specificity" evidence="4">
    <location>
        <begin position="17"/>
        <end position="192"/>
    </location>
</feature>
<dbReference type="GO" id="GO:0009307">
    <property type="term" value="P:DNA restriction-modification system"/>
    <property type="evidence" value="ECO:0007669"/>
    <property type="project" value="UniProtKB-KW"/>
</dbReference>
<evidence type="ECO:0000256" key="1">
    <source>
        <dbReference type="ARBA" id="ARBA00010923"/>
    </source>
</evidence>
<keyword evidence="3" id="KW-0238">DNA-binding</keyword>
<dbReference type="SUPFAM" id="SSF116734">
    <property type="entry name" value="DNA methylase specificity domain"/>
    <property type="match status" value="2"/>
</dbReference>
<gene>
    <name evidence="5" type="ORF">PG2001B_1719</name>
</gene>
<dbReference type="EMBL" id="RYUY01000016">
    <property type="protein sequence ID" value="RYQ36251.1"/>
    <property type="molecule type" value="Genomic_DNA"/>
</dbReference>
<comment type="similarity">
    <text evidence="1">Belongs to the type-I restriction system S methylase family.</text>
</comment>
<evidence type="ECO:0000256" key="2">
    <source>
        <dbReference type="ARBA" id="ARBA00022747"/>
    </source>
</evidence>
<organism evidence="5 6">
    <name type="scientific">Bifidobacterium pseudolongum subsp. globosum</name>
    <dbReference type="NCBI Taxonomy" id="1690"/>
    <lineage>
        <taxon>Bacteria</taxon>
        <taxon>Bacillati</taxon>
        <taxon>Actinomycetota</taxon>
        <taxon>Actinomycetes</taxon>
        <taxon>Bifidobacteriales</taxon>
        <taxon>Bifidobacteriaceae</taxon>
        <taxon>Bifidobacterium</taxon>
    </lineage>
</organism>
<evidence type="ECO:0000259" key="4">
    <source>
        <dbReference type="Pfam" id="PF01420"/>
    </source>
</evidence>
<sequence>MRQLMKDSGIEWIGKIPSDWNTIALKRTVRLQTGRTPTTTKPFYFNGNVNWYTPGDLTNNICKTAKRTIAIQALADGEAVSLPESAILVCCIGGSIGKCGYMGNAGSCNQQITALIANDNVSSKYIFYCLLASGDDFAKQALYTTMPIATNSYLGSRSIPLPSFREQVAIADYLDDICSKISNIETLIKEQIDSLEQYRRSVIHEAVTRGLNPDTPMKDSGTVWLGQVPQSWTVTPVKYLASIKDSMASRKLTAQVEYLGMENIESWTGHLVGLDSRPSEVSSSVSGFSKSSVLFGKLRPYLAKVAKPDFDGVCSTELLVLEPKGINREYLFWSLLNQELIDMLTMQSSGVKMPRVSWNQLGNAQIAVPSGGEQCQIASYLDRKCADIDSIIDVKKQQLETLSEYKKSLIYEYVTGKREVPA</sequence>
<dbReference type="Proteomes" id="UP000293208">
    <property type="component" value="Unassembled WGS sequence"/>
</dbReference>
<dbReference type="Gene3D" id="1.10.287.1120">
    <property type="entry name" value="Bipartite methylase S protein"/>
    <property type="match status" value="1"/>
</dbReference>
<name>A0A4Q5AT04_9BIFI</name>
<evidence type="ECO:0000313" key="6">
    <source>
        <dbReference type="Proteomes" id="UP000293208"/>
    </source>
</evidence>
<comment type="caution">
    <text evidence="5">The sequence shown here is derived from an EMBL/GenBank/DDBJ whole genome shotgun (WGS) entry which is preliminary data.</text>
</comment>
<dbReference type="AlphaFoldDB" id="A0A4Q5AT04"/>
<keyword evidence="2" id="KW-0680">Restriction system</keyword>
<reference evidence="5 6" key="1">
    <citation type="submission" date="2018-12" db="EMBL/GenBank/DDBJ databases">
        <title>Unveiling genomic diversity among members of the Bifidobacterium pseudolongum species, a widely distributed gut commensal of the animal kingdom.</title>
        <authorList>
            <person name="Lugli G.A."/>
            <person name="Duranti S."/>
            <person name="Albert K."/>
            <person name="Mancabelli L."/>
            <person name="Napoli S."/>
            <person name="Viappiani A."/>
            <person name="Anzalone R."/>
            <person name="Longhi G."/>
            <person name="Milani C."/>
            <person name="Turroni F."/>
            <person name="Alessandri G."/>
            <person name="Sela D.A."/>
            <person name="Van Sinderen D."/>
            <person name="Ventura M."/>
        </authorList>
    </citation>
    <scope>NUCLEOTIDE SEQUENCE [LARGE SCALE GENOMIC DNA]</scope>
    <source>
        <strain evidence="5 6">2001B</strain>
    </source>
</reference>
<dbReference type="CDD" id="cd17290">
    <property type="entry name" value="RMtype1_S_AleSS8ORF2795P_TRD1-CR1_like"/>
    <property type="match status" value="1"/>
</dbReference>
<dbReference type="Gene3D" id="3.90.220.20">
    <property type="entry name" value="DNA methylase specificity domains"/>
    <property type="match status" value="2"/>
</dbReference>
<evidence type="ECO:0000313" key="5">
    <source>
        <dbReference type="EMBL" id="RYQ36251.1"/>
    </source>
</evidence>
<dbReference type="InterPro" id="IPR000055">
    <property type="entry name" value="Restrct_endonuc_typeI_TRD"/>
</dbReference>
<keyword evidence="5" id="KW-0255">Endonuclease</keyword>
<dbReference type="GO" id="GO:0003677">
    <property type="term" value="F:DNA binding"/>
    <property type="evidence" value="ECO:0007669"/>
    <property type="project" value="UniProtKB-KW"/>
</dbReference>
<accession>A0A4Q5AT04</accession>
<dbReference type="RefSeq" id="WP_129914589.1">
    <property type="nucleotide sequence ID" value="NZ_RYUY01000016.1"/>
</dbReference>
<dbReference type="GO" id="GO:0004519">
    <property type="term" value="F:endonuclease activity"/>
    <property type="evidence" value="ECO:0007669"/>
    <property type="project" value="UniProtKB-KW"/>
</dbReference>
<dbReference type="InterPro" id="IPR044946">
    <property type="entry name" value="Restrct_endonuc_typeI_TRD_sf"/>
</dbReference>
<proteinExistence type="inferred from homology"/>